<dbReference type="PROSITE" id="PS51898">
    <property type="entry name" value="TYR_RECOMBINASE"/>
    <property type="match status" value="1"/>
</dbReference>
<keyword evidence="3 5" id="KW-0238">DNA-binding</keyword>
<dbReference type="Pfam" id="PF00589">
    <property type="entry name" value="Phage_integrase"/>
    <property type="match status" value="1"/>
</dbReference>
<dbReference type="PANTHER" id="PTHR30349:SF41">
    <property type="entry name" value="INTEGRASE_RECOMBINASE PROTEIN MJ0367-RELATED"/>
    <property type="match status" value="1"/>
</dbReference>
<feature type="region of interest" description="Disordered" evidence="7">
    <location>
        <begin position="450"/>
        <end position="470"/>
    </location>
</feature>
<feature type="coiled-coil region" evidence="6">
    <location>
        <begin position="45"/>
        <end position="72"/>
    </location>
</feature>
<dbReference type="GO" id="GO:0015074">
    <property type="term" value="P:DNA integration"/>
    <property type="evidence" value="ECO:0007669"/>
    <property type="project" value="UniProtKB-KW"/>
</dbReference>
<organism evidence="10 11">
    <name type="scientific">Opitutus terrae (strain DSM 11246 / JCM 15787 / PB90-1)</name>
    <dbReference type="NCBI Taxonomy" id="452637"/>
    <lineage>
        <taxon>Bacteria</taxon>
        <taxon>Pseudomonadati</taxon>
        <taxon>Verrucomicrobiota</taxon>
        <taxon>Opitutia</taxon>
        <taxon>Opitutales</taxon>
        <taxon>Opitutaceae</taxon>
        <taxon>Opitutus</taxon>
    </lineage>
</organism>
<protein>
    <submittedName>
        <fullName evidence="10">Integrase family protein</fullName>
    </submittedName>
</protein>
<evidence type="ECO:0000259" key="9">
    <source>
        <dbReference type="PROSITE" id="PS51900"/>
    </source>
</evidence>
<evidence type="ECO:0000256" key="5">
    <source>
        <dbReference type="PROSITE-ProRule" id="PRU01248"/>
    </source>
</evidence>
<feature type="domain" description="Core-binding (CB)" evidence="9">
    <location>
        <begin position="91"/>
        <end position="178"/>
    </location>
</feature>
<feature type="domain" description="Tyr recombinase" evidence="8">
    <location>
        <begin position="199"/>
        <end position="401"/>
    </location>
</feature>
<keyword evidence="2" id="KW-0229">DNA integration</keyword>
<dbReference type="InterPro" id="IPR002104">
    <property type="entry name" value="Integrase_catalytic"/>
</dbReference>
<dbReference type="AlphaFoldDB" id="B1ZRK1"/>
<dbReference type="PROSITE" id="PS51900">
    <property type="entry name" value="CB"/>
    <property type="match status" value="1"/>
</dbReference>
<keyword evidence="4" id="KW-0233">DNA recombination</keyword>
<sequence>MALQIHPGKTKWWYGRIIVNGRKIKKNLGIEVRGVPPPTLSQRGDDAFERSRAKAQAALERLQLELRKRTSAEELVQTIHEIRTGARVASIPLSDASARWKALPRRRPLSERYVDQAEAWMKRFVEFVGLSNAAIRDMDQVQSPIARAFLKSEHERGVSAKTYNNILIFLRSCFESLKDEAGIAKNPFAGIPTREEDTVFRKPFSTEELAAIVTAAKSDPFIYPVVVTAICTAMRRGDCCLLQRSAIDLPNRFIKVKTSKTGELVQIPIFPLLQEVLEKIEKSDSPYAFPQQAAIYELNPDNITLRVRKVMRVAGFFDPGEADSAEEQAVSRGEIHQERENGLRKASVRDFHSFRVTWVTLALNAGVPLEIVQKVTGHRTAGIVMKHYFQPGREDFRRTLSGKLPALIGGTPEPKPLDPSELRTQLNAMKPGTWRKIRDELIARLPKEEEGAVEVRATKAEPAASAKASD</sequence>
<evidence type="ECO:0000256" key="4">
    <source>
        <dbReference type="ARBA" id="ARBA00023172"/>
    </source>
</evidence>
<accession>B1ZRK1</accession>
<dbReference type="HOGENOM" id="CLU_577267_0_0_0"/>
<comment type="similarity">
    <text evidence="1">Belongs to the 'phage' integrase family.</text>
</comment>
<dbReference type="Gene3D" id="1.10.443.10">
    <property type="entry name" value="Intergrase catalytic core"/>
    <property type="match status" value="1"/>
</dbReference>
<feature type="compositionally biased region" description="Low complexity" evidence="7">
    <location>
        <begin position="460"/>
        <end position="470"/>
    </location>
</feature>
<evidence type="ECO:0000256" key="2">
    <source>
        <dbReference type="ARBA" id="ARBA00022908"/>
    </source>
</evidence>
<evidence type="ECO:0000256" key="3">
    <source>
        <dbReference type="ARBA" id="ARBA00023125"/>
    </source>
</evidence>
<proteinExistence type="inferred from homology"/>
<dbReference type="PANTHER" id="PTHR30349">
    <property type="entry name" value="PHAGE INTEGRASE-RELATED"/>
    <property type="match status" value="1"/>
</dbReference>
<evidence type="ECO:0000256" key="1">
    <source>
        <dbReference type="ARBA" id="ARBA00008857"/>
    </source>
</evidence>
<name>B1ZRK1_OPITP</name>
<evidence type="ECO:0000259" key="8">
    <source>
        <dbReference type="PROSITE" id="PS51898"/>
    </source>
</evidence>
<keyword evidence="6" id="KW-0175">Coiled coil</keyword>
<dbReference type="STRING" id="452637.Oter_4380"/>
<dbReference type="InterPro" id="IPR044068">
    <property type="entry name" value="CB"/>
</dbReference>
<reference evidence="10 11" key="1">
    <citation type="journal article" date="2011" name="J. Bacteriol.">
        <title>Genome sequence of the verrucomicrobium Opitutus terrae PB90-1, an abundant inhabitant of rice paddy soil ecosystems.</title>
        <authorList>
            <person name="van Passel M.W."/>
            <person name="Kant R."/>
            <person name="Palva A."/>
            <person name="Copeland A."/>
            <person name="Lucas S."/>
            <person name="Lapidus A."/>
            <person name="Glavina del Rio T."/>
            <person name="Pitluck S."/>
            <person name="Goltsman E."/>
            <person name="Clum A."/>
            <person name="Sun H."/>
            <person name="Schmutz J."/>
            <person name="Larimer F.W."/>
            <person name="Land M.L."/>
            <person name="Hauser L."/>
            <person name="Kyrpides N."/>
            <person name="Mikhailova N."/>
            <person name="Richardson P.P."/>
            <person name="Janssen P.H."/>
            <person name="de Vos W.M."/>
            <person name="Smidt H."/>
        </authorList>
    </citation>
    <scope>NUCLEOTIDE SEQUENCE [LARGE SCALE GENOMIC DNA]</scope>
    <source>
        <strain evidence="11">DSM 11246 / JCM 15787 / PB90-1</strain>
    </source>
</reference>
<dbReference type="GO" id="GO:0006310">
    <property type="term" value="P:DNA recombination"/>
    <property type="evidence" value="ECO:0007669"/>
    <property type="project" value="UniProtKB-KW"/>
</dbReference>
<dbReference type="InterPro" id="IPR013762">
    <property type="entry name" value="Integrase-like_cat_sf"/>
</dbReference>
<dbReference type="KEGG" id="ote:Oter_4380"/>
<dbReference type="eggNOG" id="COG0582">
    <property type="taxonomic scope" value="Bacteria"/>
</dbReference>
<evidence type="ECO:0000313" key="10">
    <source>
        <dbReference type="EMBL" id="ACB77651.1"/>
    </source>
</evidence>
<keyword evidence="11" id="KW-1185">Reference proteome</keyword>
<dbReference type="InterPro" id="IPR010998">
    <property type="entry name" value="Integrase_recombinase_N"/>
</dbReference>
<evidence type="ECO:0000256" key="6">
    <source>
        <dbReference type="SAM" id="Coils"/>
    </source>
</evidence>
<dbReference type="Gene3D" id="1.10.150.130">
    <property type="match status" value="1"/>
</dbReference>
<gene>
    <name evidence="10" type="ordered locus">Oter_4380</name>
</gene>
<dbReference type="InterPro" id="IPR050090">
    <property type="entry name" value="Tyrosine_recombinase_XerCD"/>
</dbReference>
<dbReference type="EMBL" id="CP001032">
    <property type="protein sequence ID" value="ACB77651.1"/>
    <property type="molecule type" value="Genomic_DNA"/>
</dbReference>
<dbReference type="InterPro" id="IPR011010">
    <property type="entry name" value="DNA_brk_join_enz"/>
</dbReference>
<evidence type="ECO:0000313" key="11">
    <source>
        <dbReference type="Proteomes" id="UP000007013"/>
    </source>
</evidence>
<dbReference type="GO" id="GO:0003677">
    <property type="term" value="F:DNA binding"/>
    <property type="evidence" value="ECO:0007669"/>
    <property type="project" value="UniProtKB-UniRule"/>
</dbReference>
<dbReference type="Proteomes" id="UP000007013">
    <property type="component" value="Chromosome"/>
</dbReference>
<dbReference type="OrthoDB" id="185554at2"/>
<dbReference type="RefSeq" id="WP_012377171.1">
    <property type="nucleotide sequence ID" value="NC_010571.1"/>
</dbReference>
<dbReference type="SUPFAM" id="SSF56349">
    <property type="entry name" value="DNA breaking-rejoining enzymes"/>
    <property type="match status" value="1"/>
</dbReference>
<evidence type="ECO:0000256" key="7">
    <source>
        <dbReference type="SAM" id="MobiDB-lite"/>
    </source>
</evidence>